<dbReference type="PANTHER" id="PTHR15239">
    <property type="entry name" value="NUCLEAR EXPORT MEDIATOR FACTOR NEMF"/>
    <property type="match status" value="1"/>
</dbReference>
<dbReference type="AlphaFoldDB" id="A0A7J0BK29"/>
<organism evidence="3 4">
    <name type="scientific">Desulfovibrio subterraneus</name>
    <dbReference type="NCBI Taxonomy" id="2718620"/>
    <lineage>
        <taxon>Bacteria</taxon>
        <taxon>Pseudomonadati</taxon>
        <taxon>Thermodesulfobacteriota</taxon>
        <taxon>Desulfovibrionia</taxon>
        <taxon>Desulfovibrionales</taxon>
        <taxon>Desulfovibrionaceae</taxon>
        <taxon>Desulfovibrio</taxon>
    </lineage>
</organism>
<dbReference type="PANTHER" id="PTHR15239:SF6">
    <property type="entry name" value="RIBOSOME QUALITY CONTROL COMPLEX SUBUNIT NEMF"/>
    <property type="match status" value="1"/>
</dbReference>
<dbReference type="Gene3D" id="2.30.310.10">
    <property type="entry name" value="ibrinogen binding protein from staphylococcus aureus domain"/>
    <property type="match status" value="1"/>
</dbReference>
<evidence type="ECO:0000313" key="3">
    <source>
        <dbReference type="EMBL" id="GFM33591.1"/>
    </source>
</evidence>
<name>A0A7J0BK29_9BACT</name>
<evidence type="ECO:0000313" key="4">
    <source>
        <dbReference type="Proteomes" id="UP000503840"/>
    </source>
</evidence>
<feature type="compositionally biased region" description="Basic and acidic residues" evidence="1">
    <location>
        <begin position="381"/>
        <end position="392"/>
    </location>
</feature>
<protein>
    <recommendedName>
        <fullName evidence="2">NFACT RNA-binding domain-containing protein</fullName>
    </recommendedName>
</protein>
<sequence>MDAHVFRRLAAELAQVLTGSRIERFYAPAPDITTIVLYAAGLKQNLLLRAGRRFPLLLLTPERPENPASPAAHAMWLRKHAGGRRLGAPLVDWVNRRMAVPLSGSPVRWLVLCLREGVTVTDTLEDGFGSEPTWPDHARFASILEGREVWAAYPQYTPLLRETLAELAETDPMDAQALLADLEYGPGDCTADVYLYSREDVPEMVSVWPLPAACAKGMTESVVPSAMEAVRLMGTQSLFGGMVRQKKAEEVAPANAAIKRLRKTLHKLDSEERRLSGMVAGQADALAIQAELWRIGADSRLAEIEVTLSDGSVKRIALDSLRTVRGNMERMFHQAMRGKRGLRMLNERRDTLRRQIDALEKGELEPDAVLPRKNAGGRQKGRPEPAAHPDSKLYQRFRSSDGFLMLRGRNAKGNHEILNKAMPHDLWFHAEDGPSAHLVLRLEFPGQEVPERTMIEAAQLVGVKSWQRDGGQARVMCAVARHVRKVKGAAVGAVHVGRMERSLLVDLGQDIEKTLAVDTVL</sequence>
<comment type="caution">
    <text evidence="3">The sequence shown here is derived from an EMBL/GenBank/DDBJ whole genome shotgun (WGS) entry which is preliminary data.</text>
</comment>
<dbReference type="GO" id="GO:0043023">
    <property type="term" value="F:ribosomal large subunit binding"/>
    <property type="evidence" value="ECO:0007669"/>
    <property type="project" value="TreeGrafter"/>
</dbReference>
<evidence type="ECO:0000256" key="1">
    <source>
        <dbReference type="SAM" id="MobiDB-lite"/>
    </source>
</evidence>
<dbReference type="Proteomes" id="UP000503840">
    <property type="component" value="Unassembled WGS sequence"/>
</dbReference>
<evidence type="ECO:0000259" key="2">
    <source>
        <dbReference type="Pfam" id="PF05670"/>
    </source>
</evidence>
<gene>
    <name evidence="3" type="ORF">DSM101010T_19560</name>
</gene>
<accession>A0A7J0BK29</accession>
<dbReference type="RefSeq" id="WP_174405237.1">
    <property type="nucleotide sequence ID" value="NZ_BLVO01000013.1"/>
</dbReference>
<dbReference type="EMBL" id="BLVO01000013">
    <property type="protein sequence ID" value="GFM33591.1"/>
    <property type="molecule type" value="Genomic_DNA"/>
</dbReference>
<dbReference type="GO" id="GO:0000049">
    <property type="term" value="F:tRNA binding"/>
    <property type="evidence" value="ECO:0007669"/>
    <property type="project" value="TreeGrafter"/>
</dbReference>
<dbReference type="Pfam" id="PF05670">
    <property type="entry name" value="NFACT-R_1"/>
    <property type="match status" value="1"/>
</dbReference>
<proteinExistence type="predicted"/>
<dbReference type="InterPro" id="IPR008532">
    <property type="entry name" value="NFACT_RNA-bd"/>
</dbReference>
<keyword evidence="4" id="KW-1185">Reference proteome</keyword>
<feature type="region of interest" description="Disordered" evidence="1">
    <location>
        <begin position="363"/>
        <end position="392"/>
    </location>
</feature>
<dbReference type="Pfam" id="PF05833">
    <property type="entry name" value="NFACT_N"/>
    <property type="match status" value="1"/>
</dbReference>
<dbReference type="GO" id="GO:0072344">
    <property type="term" value="P:rescue of stalled ribosome"/>
    <property type="evidence" value="ECO:0007669"/>
    <property type="project" value="TreeGrafter"/>
</dbReference>
<feature type="domain" description="NFACT RNA-binding" evidence="2">
    <location>
        <begin position="395"/>
        <end position="488"/>
    </location>
</feature>
<dbReference type="InterPro" id="IPR051608">
    <property type="entry name" value="RQC_Subunit_NEMF"/>
</dbReference>
<dbReference type="GO" id="GO:1990112">
    <property type="term" value="C:RQC complex"/>
    <property type="evidence" value="ECO:0007669"/>
    <property type="project" value="TreeGrafter"/>
</dbReference>
<reference evidence="3 4" key="1">
    <citation type="submission" date="2020-05" db="EMBL/GenBank/DDBJ databases">
        <title>Draft genome sequence of Desulfovibrio sp. strain HN2T.</title>
        <authorList>
            <person name="Ueno A."/>
            <person name="Tamazawa S."/>
            <person name="Tamamura S."/>
            <person name="Murakami T."/>
            <person name="Kiyama T."/>
            <person name="Inomata H."/>
            <person name="Amano Y."/>
            <person name="Miyakawa K."/>
            <person name="Tamaki H."/>
            <person name="Naganuma T."/>
            <person name="Kaneko K."/>
        </authorList>
    </citation>
    <scope>NUCLEOTIDE SEQUENCE [LARGE SCALE GENOMIC DNA]</scope>
    <source>
        <strain evidence="3 4">HN2</strain>
    </source>
</reference>